<keyword evidence="3" id="KW-1185">Reference proteome</keyword>
<accession>A0A0A8E6P6</accession>
<keyword evidence="1" id="KW-0812">Transmembrane</keyword>
<protein>
    <submittedName>
        <fullName evidence="2">Uncharacterized protein</fullName>
    </submittedName>
</protein>
<evidence type="ECO:0000256" key="1">
    <source>
        <dbReference type="SAM" id="Phobius"/>
    </source>
</evidence>
<evidence type="ECO:0000313" key="3">
    <source>
        <dbReference type="Proteomes" id="UP000031129"/>
    </source>
</evidence>
<dbReference type="RefSeq" id="WP_002557751.1">
    <property type="nucleotide sequence ID" value="NZ_CP007585.1"/>
</dbReference>
<dbReference type="NCBIfam" id="NF045939">
    <property type="entry name" value="MHJ_0274_fam"/>
    <property type="match status" value="1"/>
</dbReference>
<dbReference type="Proteomes" id="UP000031129">
    <property type="component" value="Chromosome"/>
</dbReference>
<sequence>MVDTNLIVVIALLLTLIIGFFAFSFVSNRLKLKKLKAEKAELKQLANKTLAIFLARIIIIIAENDNLVNNFVVGTKLKMSDVNSLAKIHLQKLEKDPVVSQILKSGYETEKIFFDNLNSLAKNKSNLWRKRTSAEIEYFLDFSLYLKDFDATILNFFNEEKSEFQKYYLSLIMDLKKGKIKSAEIANFCDKYLETRRIPVNIIRLPFWKKWKKS</sequence>
<gene>
    <name evidence="2" type="ORF">MYF_02030</name>
</gene>
<dbReference type="STRING" id="743971.MYF_02030"/>
<dbReference type="KEGG" id="mfq:MYF_02030"/>
<proteinExistence type="predicted"/>
<dbReference type="EMBL" id="CP007585">
    <property type="protein sequence ID" value="AJC49910.1"/>
    <property type="molecule type" value="Genomic_DNA"/>
</dbReference>
<dbReference type="HOGENOM" id="CLU_1287683_0_0_14"/>
<evidence type="ECO:0000313" key="2">
    <source>
        <dbReference type="EMBL" id="AJC49910.1"/>
    </source>
</evidence>
<dbReference type="OrthoDB" id="400378at2"/>
<keyword evidence="1" id="KW-1133">Transmembrane helix</keyword>
<keyword evidence="1" id="KW-0472">Membrane</keyword>
<name>A0A0A8E6P6_MESFC</name>
<feature type="transmembrane region" description="Helical" evidence="1">
    <location>
        <begin position="6"/>
        <end position="25"/>
    </location>
</feature>
<dbReference type="AlphaFoldDB" id="A0A0A8E6P6"/>
<reference evidence="2 3" key="1">
    <citation type="journal article" date="2015" name="Genome Announc.">
        <title>Complete Genome Sequence of Mycoplasma flocculare Strain Ms42T (ATCC 27399T).</title>
        <authorList>
            <person name="Calcutt M.J."/>
            <person name="Foecking M.F."/>
            <person name="Heidari M.B."/>
            <person name="McIntosh M.A."/>
        </authorList>
    </citation>
    <scope>NUCLEOTIDE SEQUENCE [LARGE SCALE GENOMIC DNA]</scope>
    <source>
        <strain evidence="3">ATCC 27399</strain>
    </source>
</reference>
<organism evidence="2 3">
    <name type="scientific">Mesomycoplasma flocculare ATCC 27399</name>
    <dbReference type="NCBI Taxonomy" id="743971"/>
    <lineage>
        <taxon>Bacteria</taxon>
        <taxon>Bacillati</taxon>
        <taxon>Mycoplasmatota</taxon>
        <taxon>Mycoplasmoidales</taxon>
        <taxon>Metamycoplasmataceae</taxon>
        <taxon>Mesomycoplasma</taxon>
    </lineage>
</organism>